<dbReference type="Proteomes" id="UP000093309">
    <property type="component" value="Unassembled WGS sequence"/>
</dbReference>
<dbReference type="SUPFAM" id="SSF53474">
    <property type="entry name" value="alpha/beta-Hydrolases"/>
    <property type="match status" value="1"/>
</dbReference>
<dbReference type="Gene3D" id="3.40.50.1820">
    <property type="entry name" value="alpha/beta hydrolase"/>
    <property type="match status" value="1"/>
</dbReference>
<reference evidence="2" key="1">
    <citation type="submission" date="2016-05" db="EMBL/GenBank/DDBJ databases">
        <title>Paenibacillus oryzae. sp. nov., isolated from the rice root.</title>
        <authorList>
            <person name="Zhang J."/>
            <person name="Zhang X."/>
        </authorList>
    </citation>
    <scope>NUCLEOTIDE SEQUENCE [LARGE SCALE GENOMIC DNA]</scope>
    <source>
        <strain evidence="2">KCTC13222</strain>
    </source>
</reference>
<dbReference type="RefSeq" id="WP_065851883.1">
    <property type="nucleotide sequence ID" value="NZ_LYPC01000014.1"/>
</dbReference>
<dbReference type="PANTHER" id="PTHR48098:SF3">
    <property type="entry name" value="IRON(III) ENTEROBACTIN ESTERASE"/>
    <property type="match status" value="1"/>
</dbReference>
<keyword evidence="2" id="KW-1185">Reference proteome</keyword>
<accession>A0A1C1A370</accession>
<protein>
    <submittedName>
        <fullName evidence="1">Enterochelin esterase</fullName>
    </submittedName>
</protein>
<comment type="caution">
    <text evidence="1">The sequence shown here is derived from an EMBL/GenBank/DDBJ whole genome shotgun (WGS) entry which is preliminary data.</text>
</comment>
<dbReference type="InterPro" id="IPR050583">
    <property type="entry name" value="Mycobacterial_A85_antigen"/>
</dbReference>
<name>A0A1C1A370_9BACL</name>
<evidence type="ECO:0000313" key="1">
    <source>
        <dbReference type="EMBL" id="OCT14995.1"/>
    </source>
</evidence>
<dbReference type="AlphaFoldDB" id="A0A1C1A370"/>
<dbReference type="STRING" id="512399.A8709_12795"/>
<organism evidence="1 2">
    <name type="scientific">Paenibacillus pectinilyticus</name>
    <dbReference type="NCBI Taxonomy" id="512399"/>
    <lineage>
        <taxon>Bacteria</taxon>
        <taxon>Bacillati</taxon>
        <taxon>Bacillota</taxon>
        <taxon>Bacilli</taxon>
        <taxon>Bacillales</taxon>
        <taxon>Paenibacillaceae</taxon>
        <taxon>Paenibacillus</taxon>
    </lineage>
</organism>
<proteinExistence type="predicted"/>
<dbReference type="InterPro" id="IPR029058">
    <property type="entry name" value="AB_hydrolase_fold"/>
</dbReference>
<dbReference type="PANTHER" id="PTHR48098">
    <property type="entry name" value="ENTEROCHELIN ESTERASE-RELATED"/>
    <property type="match status" value="1"/>
</dbReference>
<sequence>MSDDSRLYQRTIVKDEVTSDLLGENRSLRIYLPPGYNELLSYPVIYCQDGEQFFNFGRIATTLTRLILDEDLEPAIVVGVDVNNVNRTSEYAPEGERHDRYCQFFAEELLPYVESRYPIRADRTERILAGDSLGGTVSLHLALDYPSLFCRVISLSGAFFDITRERIKQVDDLSWLEIYMLIGLDETDVTTERGTFDFVRENQLTQTFLQDKNTALHYIEKPGKHIWGFWQVELPAALHYFLS</sequence>
<dbReference type="EMBL" id="LYPC01000014">
    <property type="protein sequence ID" value="OCT14995.1"/>
    <property type="molecule type" value="Genomic_DNA"/>
</dbReference>
<gene>
    <name evidence="1" type="ORF">A8709_12795</name>
</gene>
<dbReference type="OrthoDB" id="9803578at2"/>
<evidence type="ECO:0000313" key="2">
    <source>
        <dbReference type="Proteomes" id="UP000093309"/>
    </source>
</evidence>
<dbReference type="InterPro" id="IPR000801">
    <property type="entry name" value="Esterase-like"/>
</dbReference>
<dbReference type="Pfam" id="PF00756">
    <property type="entry name" value="Esterase"/>
    <property type="match status" value="1"/>
</dbReference>